<feature type="non-terminal residue" evidence="1">
    <location>
        <position position="1"/>
    </location>
</feature>
<name>A0A8J1TRH2_OWEFU</name>
<dbReference type="EMBL" id="CAIIXF020000001">
    <property type="protein sequence ID" value="CAH1775974.1"/>
    <property type="molecule type" value="Genomic_DNA"/>
</dbReference>
<sequence>FNRIMWKLILTIGVFLAMAWIPSVSSFNINHPIGTFGGGGLFPGQIVPLGSLVGRPVPLNPDLVNFPDAHNLMLKLDIFERRFDEFHKNVNMWRNDEAIIIFLKNLIQMLEDLKDLLKKISENIPAGNSLNLSIHKQKVSTEKLLKLMKSLLEQFQKINNTLTELRELFGSAKEILDTLDQLTHSQERPWIGPQEFSKSLSKALNCNCTSVERFKPFNELLILLKGLIEFKNFYLKRLPKIDPVYQVLNKDAGILKNMMKHIQSGVSISRVIKQTIKPGNQLKWTGIPSTVCLCGNNLTPSSFYCEHPKYKGCNCQSPLPQCI</sequence>
<evidence type="ECO:0000313" key="1">
    <source>
        <dbReference type="EMBL" id="CAH1775974.1"/>
    </source>
</evidence>
<keyword evidence="2" id="KW-1185">Reference proteome</keyword>
<reference evidence="1" key="1">
    <citation type="submission" date="2022-03" db="EMBL/GenBank/DDBJ databases">
        <authorList>
            <person name="Martin C."/>
        </authorList>
    </citation>
    <scope>NUCLEOTIDE SEQUENCE</scope>
</reference>
<dbReference type="AlphaFoldDB" id="A0A8J1TRH2"/>
<comment type="caution">
    <text evidence="1">The sequence shown here is derived from an EMBL/GenBank/DDBJ whole genome shotgun (WGS) entry which is preliminary data.</text>
</comment>
<dbReference type="Proteomes" id="UP000749559">
    <property type="component" value="Unassembled WGS sequence"/>
</dbReference>
<evidence type="ECO:0000313" key="2">
    <source>
        <dbReference type="Proteomes" id="UP000749559"/>
    </source>
</evidence>
<gene>
    <name evidence="1" type="ORF">OFUS_LOCUS3206</name>
</gene>
<organism evidence="1 2">
    <name type="scientific">Owenia fusiformis</name>
    <name type="common">Polychaete worm</name>
    <dbReference type="NCBI Taxonomy" id="6347"/>
    <lineage>
        <taxon>Eukaryota</taxon>
        <taxon>Metazoa</taxon>
        <taxon>Spiralia</taxon>
        <taxon>Lophotrochozoa</taxon>
        <taxon>Annelida</taxon>
        <taxon>Polychaeta</taxon>
        <taxon>Sedentaria</taxon>
        <taxon>Canalipalpata</taxon>
        <taxon>Sabellida</taxon>
        <taxon>Oweniida</taxon>
        <taxon>Oweniidae</taxon>
        <taxon>Owenia</taxon>
    </lineage>
</organism>
<protein>
    <submittedName>
        <fullName evidence="1">Uncharacterized protein</fullName>
    </submittedName>
</protein>
<accession>A0A8J1TRH2</accession>
<proteinExistence type="predicted"/>